<comment type="subcellular location">
    <subcellularLocation>
        <location evidence="1">Cell outer membrane</location>
        <topology evidence="1">Multi-pass membrane protein</topology>
    </subcellularLocation>
</comment>
<dbReference type="Pfam" id="PF13620">
    <property type="entry name" value="CarboxypepD_reg"/>
    <property type="match status" value="1"/>
</dbReference>
<evidence type="ECO:0000256" key="6">
    <source>
        <dbReference type="ARBA" id="ARBA00023237"/>
    </source>
</evidence>
<keyword evidence="10" id="KW-1185">Reference proteome</keyword>
<evidence type="ECO:0000313" key="9">
    <source>
        <dbReference type="EMBL" id="MFC6646476.1"/>
    </source>
</evidence>
<sequence length="1090" mass="115967">MRLGSRQFVRPLLSSLLFATALSASAQTFRGGINGTVTDPTGAVVPGAVVIATDESTGLVHTMKATGSGDFTFSDLPLDSYTITVTANGFAVQKIQHVQVSQGSIYTAQVKLSLASSGQEISVSANQLALDTTSTTQTTVITGKSVDAMPLNGRDFTQMVAITPGFAGYAIGGGGTGMGALNGTRFDQMNWQIDGVDNNDFYANVPAVNQGGILGIPGVVMPIDAVDQFSVQTQGNAEAGRNPGGVVNLGIKSGGNQFHGTAYYYNRNELYSAPSPFLAAGETKKRNRNYNAGFSFGGPIIKDKLFFFSSLETQTFSIGQNGLATEPSYAYQAQAKALLAKYGVAVNPVGQNILNTFYPAYALGGAAAANNYSSNIPQSGHSWNGVLKLDYAINEKNTLSVRGFGGEGNQTAPNGSELAPYYEVGPIHVWNYAVVLNTMATSKISNQLLLGVNYFNQLFNNADQNFNVAGTGLVTGSQYPSEAPKIRISGFDKAGIIAPSGRNDITGHLNDTVSYTVGSHAFRFGGEFRRGYVNVFNSGNSTGQFNFTGQGSKVSATNPGWSADTTYGSSVNALADLLAGYYSTATIAIGSPQRWVYANAFDFFAQDSWRLGQRLTLNYGIRYDYEGPLYDNDKDLSVFIPGKGVQVLGNGIDSLYPSDKNNFAPRLGFSYQPFGASSTMVIRGGVGMYYDQPIMAAFLNNSTSNSSPLGVQANPDTSFQYYSITATGGPTHALTTGVNPFGGVTRSCSPSTPCGAFSIDQNMRTPYVWNYNLNVEQQLGSKILAQLGYVGNESRKLLGIRDINQAKLQANGSPSTAADQLTQQMSRPYSNLYPNYGNINQVGTFQTGNYNSLQATVKMQAVHGFTAQAAYTWAHAFDEGSVSRSQLPQNSNNIKGEYGNAATDTRHTFVGLVTYTPPTVSGSFERLRNGWQFNSMVNFHTGAPFTVYASADTSGTDEGAQRANLVGNPYSGISRAFDATNKSETWINAAAFADPANGTYGTTARNAFYGPGFGDVDISVYKATKITQGVAVQIRAEMFNVFNRKNFAPPNNTIGDSLGTVSSTIGEYSGAPSIGPGEPFSMQLGAKIIF</sequence>
<name>A0ABW1ZB97_9BACT</name>
<evidence type="ECO:0000256" key="1">
    <source>
        <dbReference type="ARBA" id="ARBA00004571"/>
    </source>
</evidence>
<comment type="caution">
    <text evidence="9">The sequence shown here is derived from an EMBL/GenBank/DDBJ whole genome shotgun (WGS) entry which is preliminary data.</text>
</comment>
<evidence type="ECO:0000256" key="2">
    <source>
        <dbReference type="ARBA" id="ARBA00022448"/>
    </source>
</evidence>
<dbReference type="InterPro" id="IPR013784">
    <property type="entry name" value="Carb-bd-like_fold"/>
</dbReference>
<evidence type="ECO:0000259" key="8">
    <source>
        <dbReference type="Pfam" id="PF25183"/>
    </source>
</evidence>
<gene>
    <name evidence="9" type="ORF">ACFQBQ_12945</name>
</gene>
<dbReference type="PANTHER" id="PTHR30069">
    <property type="entry name" value="TONB-DEPENDENT OUTER MEMBRANE RECEPTOR"/>
    <property type="match status" value="1"/>
</dbReference>
<dbReference type="PANTHER" id="PTHR30069:SF46">
    <property type="entry name" value="OAR PROTEIN"/>
    <property type="match status" value="1"/>
</dbReference>
<evidence type="ECO:0000256" key="7">
    <source>
        <dbReference type="SAM" id="SignalP"/>
    </source>
</evidence>
<accession>A0ABW1ZB97</accession>
<keyword evidence="6" id="KW-0998">Cell outer membrane</keyword>
<dbReference type="InterPro" id="IPR036942">
    <property type="entry name" value="Beta-barrel_TonB_sf"/>
</dbReference>
<keyword evidence="5" id="KW-0472">Membrane</keyword>
<dbReference type="SUPFAM" id="SSF56935">
    <property type="entry name" value="Porins"/>
    <property type="match status" value="1"/>
</dbReference>
<dbReference type="Pfam" id="PF25183">
    <property type="entry name" value="OMP_b-brl_4"/>
    <property type="match status" value="1"/>
</dbReference>
<evidence type="ECO:0000256" key="3">
    <source>
        <dbReference type="ARBA" id="ARBA00022452"/>
    </source>
</evidence>
<keyword evidence="7" id="KW-0732">Signal</keyword>
<reference evidence="10" key="1">
    <citation type="journal article" date="2019" name="Int. J. Syst. Evol. Microbiol.">
        <title>The Global Catalogue of Microorganisms (GCM) 10K type strain sequencing project: providing services to taxonomists for standard genome sequencing and annotation.</title>
        <authorList>
            <consortium name="The Broad Institute Genomics Platform"/>
            <consortium name="The Broad Institute Genome Sequencing Center for Infectious Disease"/>
            <person name="Wu L."/>
            <person name="Ma J."/>
        </authorList>
    </citation>
    <scope>NUCLEOTIDE SEQUENCE [LARGE SCALE GENOMIC DNA]</scope>
    <source>
        <strain evidence="10">CGMCC 1.16026</strain>
    </source>
</reference>
<evidence type="ECO:0000256" key="4">
    <source>
        <dbReference type="ARBA" id="ARBA00022692"/>
    </source>
</evidence>
<dbReference type="SUPFAM" id="SSF49452">
    <property type="entry name" value="Starch-binding domain-like"/>
    <property type="match status" value="1"/>
</dbReference>
<feature type="chain" id="PRO_5047382852" evidence="7">
    <location>
        <begin position="27"/>
        <end position="1090"/>
    </location>
</feature>
<protein>
    <submittedName>
        <fullName evidence="9">Carboxypeptidase regulatory-like domain-containing protein</fullName>
    </submittedName>
</protein>
<keyword evidence="4" id="KW-0812">Transmembrane</keyword>
<organism evidence="9 10">
    <name type="scientific">Granulicella cerasi</name>
    <dbReference type="NCBI Taxonomy" id="741063"/>
    <lineage>
        <taxon>Bacteria</taxon>
        <taxon>Pseudomonadati</taxon>
        <taxon>Acidobacteriota</taxon>
        <taxon>Terriglobia</taxon>
        <taxon>Terriglobales</taxon>
        <taxon>Acidobacteriaceae</taxon>
        <taxon>Granulicella</taxon>
    </lineage>
</organism>
<dbReference type="Gene3D" id="2.60.40.1120">
    <property type="entry name" value="Carboxypeptidase-like, regulatory domain"/>
    <property type="match status" value="1"/>
</dbReference>
<dbReference type="InterPro" id="IPR039426">
    <property type="entry name" value="TonB-dep_rcpt-like"/>
</dbReference>
<dbReference type="Proteomes" id="UP001596391">
    <property type="component" value="Unassembled WGS sequence"/>
</dbReference>
<keyword evidence="3" id="KW-1134">Transmembrane beta strand</keyword>
<keyword evidence="2" id="KW-0813">Transport</keyword>
<dbReference type="EMBL" id="JBHSWI010000001">
    <property type="protein sequence ID" value="MFC6646476.1"/>
    <property type="molecule type" value="Genomic_DNA"/>
</dbReference>
<dbReference type="Gene3D" id="2.40.170.20">
    <property type="entry name" value="TonB-dependent receptor, beta-barrel domain"/>
    <property type="match status" value="1"/>
</dbReference>
<feature type="domain" description="TonB-dependent transporter Oar-like beta-barrel" evidence="8">
    <location>
        <begin position="251"/>
        <end position="1064"/>
    </location>
</feature>
<evidence type="ECO:0000313" key="10">
    <source>
        <dbReference type="Proteomes" id="UP001596391"/>
    </source>
</evidence>
<feature type="signal peptide" evidence="7">
    <location>
        <begin position="1"/>
        <end position="26"/>
    </location>
</feature>
<proteinExistence type="predicted"/>
<dbReference type="InterPro" id="IPR057601">
    <property type="entry name" value="Oar-like_b-barrel"/>
</dbReference>
<evidence type="ECO:0000256" key="5">
    <source>
        <dbReference type="ARBA" id="ARBA00023136"/>
    </source>
</evidence>